<dbReference type="GO" id="GO:0005829">
    <property type="term" value="C:cytosol"/>
    <property type="evidence" value="ECO:0007669"/>
    <property type="project" value="TreeGrafter"/>
</dbReference>
<dbReference type="Proteomes" id="UP000198717">
    <property type="component" value="Unassembled WGS sequence"/>
</dbReference>
<keyword evidence="4" id="KW-1185">Reference proteome</keyword>
<keyword evidence="1" id="KW-0175">Coiled coil</keyword>
<organism evidence="2 5">
    <name type="scientific">Myxococcus virescens</name>
    <dbReference type="NCBI Taxonomy" id="83456"/>
    <lineage>
        <taxon>Bacteria</taxon>
        <taxon>Pseudomonadati</taxon>
        <taxon>Myxococcota</taxon>
        <taxon>Myxococcia</taxon>
        <taxon>Myxococcales</taxon>
        <taxon>Cystobacterineae</taxon>
        <taxon>Myxococcaceae</taxon>
        <taxon>Myxococcus</taxon>
    </lineage>
</organism>
<protein>
    <submittedName>
        <fullName evidence="3">Uncharacterized protein, contains a von Willebrand factor type A (VWA) domain</fullName>
    </submittedName>
</protein>
<proteinExistence type="predicted"/>
<evidence type="ECO:0000313" key="2">
    <source>
        <dbReference type="EMBL" id="GEL75353.1"/>
    </source>
</evidence>
<dbReference type="EMBL" id="FNAJ01000034">
    <property type="protein sequence ID" value="SDF35356.1"/>
    <property type="molecule type" value="Genomic_DNA"/>
</dbReference>
<evidence type="ECO:0000313" key="4">
    <source>
        <dbReference type="Proteomes" id="UP000198717"/>
    </source>
</evidence>
<dbReference type="SUPFAM" id="SSF53300">
    <property type="entry name" value="vWA-like"/>
    <property type="match status" value="1"/>
</dbReference>
<evidence type="ECO:0000313" key="5">
    <source>
        <dbReference type="Proteomes" id="UP000321224"/>
    </source>
</evidence>
<dbReference type="InterPro" id="IPR036465">
    <property type="entry name" value="vWFA_dom_sf"/>
</dbReference>
<sequence length="507" mass="57066">MKEAFDAGALERGYAFLDDCPEQFLPDLITLPVGTLAERVRGLRAWRDALLDGRLPPDGTWPLPGIAAPARLAAEPLDILRFCKGQPELVDAFLRDVLASFTRQASVVRAEVVARLRELEQLERQRMEEEEAQAAKRERRARKATQLDEVTLARLRQQAEREVAQRPVKADADLLAGWEERTRIWAAISDVFGDLGELMGRGWDLSIGVLRHMGWTDLVRLRELVEQLPQLTEVVRSLGRLHASDAEETIAETVFVPMRRLEEERREVWTRHVPAETRGIERSGELARMLPVEAVNLGHPKLRYLWHARRAERALLTYRVEGLEVERTLVERDSEEAVEQRSPRPRRGPIIAVMDTSGSMHGLPEQVGKALVLEVLRTAHAEKRRCFLYAYSGPGQVLEFELSLTEGGLGRLLAFLGQSFGGGSDVSEVTTRVVQRLGEKDWNRADVLFVSDGEWPVPVSLPHLVEQAREAGTRFHGVQIGNRGRTGLHAICDPVHVFHDWAAVGGW</sequence>
<feature type="coiled-coil region" evidence="1">
    <location>
        <begin position="112"/>
        <end position="147"/>
    </location>
</feature>
<comment type="caution">
    <text evidence="2">The sequence shown here is derived from an EMBL/GenBank/DDBJ whole genome shotgun (WGS) entry which is preliminary data.</text>
</comment>
<dbReference type="AlphaFoldDB" id="A0A511HP38"/>
<dbReference type="PANTHER" id="PTHR36846">
    <property type="entry name" value="PROTEIN VIAA"/>
    <property type="match status" value="1"/>
</dbReference>
<accession>A0A511HP38</accession>
<gene>
    <name evidence="2" type="ORF">MVI01_71370</name>
    <name evidence="3" type="ORF">SAMN04488504_1348</name>
</gene>
<dbReference type="EMBL" id="BJVY01000070">
    <property type="protein sequence ID" value="GEL75353.1"/>
    <property type="molecule type" value="Genomic_DNA"/>
</dbReference>
<reference evidence="2 5" key="2">
    <citation type="submission" date="2019-07" db="EMBL/GenBank/DDBJ databases">
        <title>Whole genome shotgun sequence of Myxococcus virescens NBRC 100334.</title>
        <authorList>
            <person name="Hosoyama A."/>
            <person name="Uohara A."/>
            <person name="Ohji S."/>
            <person name="Ichikawa N."/>
        </authorList>
    </citation>
    <scope>NUCLEOTIDE SEQUENCE [LARGE SCALE GENOMIC DNA]</scope>
    <source>
        <strain evidence="2 5">NBRC 100334</strain>
    </source>
</reference>
<dbReference type="Proteomes" id="UP000321224">
    <property type="component" value="Unassembled WGS sequence"/>
</dbReference>
<dbReference type="RefSeq" id="WP_090495954.1">
    <property type="nucleotide sequence ID" value="NZ_BJVY01000070.1"/>
</dbReference>
<reference evidence="3 4" key="1">
    <citation type="submission" date="2016-10" db="EMBL/GenBank/DDBJ databases">
        <authorList>
            <person name="Varghese N."/>
            <person name="Submissions S."/>
        </authorList>
    </citation>
    <scope>NUCLEOTIDE SEQUENCE [LARGE SCALE GENOMIC DNA]</scope>
    <source>
        <strain evidence="3 4">DSM 2260</strain>
    </source>
</reference>
<name>A0A511HP38_9BACT</name>
<evidence type="ECO:0000256" key="1">
    <source>
        <dbReference type="SAM" id="Coils"/>
    </source>
</evidence>
<dbReference type="Gene3D" id="3.40.50.410">
    <property type="entry name" value="von Willebrand factor, type A domain"/>
    <property type="match status" value="1"/>
</dbReference>
<evidence type="ECO:0000313" key="3">
    <source>
        <dbReference type="EMBL" id="SDF35356.1"/>
    </source>
</evidence>
<dbReference type="PANTHER" id="PTHR36846:SF1">
    <property type="entry name" value="PROTEIN VIAA"/>
    <property type="match status" value="1"/>
</dbReference>